<dbReference type="RefSeq" id="WP_007547154.1">
    <property type="nucleotide sequence ID" value="NZ_ABZS01000098.1"/>
</dbReference>
<evidence type="ECO:0000256" key="2">
    <source>
        <dbReference type="SAM" id="Phobius"/>
    </source>
</evidence>
<organism evidence="3 4">
    <name type="scientific">Sulfurihydrogenibium yellowstonense SS-5</name>
    <dbReference type="NCBI Taxonomy" id="432331"/>
    <lineage>
        <taxon>Bacteria</taxon>
        <taxon>Pseudomonadati</taxon>
        <taxon>Aquificota</taxon>
        <taxon>Aquificia</taxon>
        <taxon>Aquificales</taxon>
        <taxon>Hydrogenothermaceae</taxon>
        <taxon>Sulfurihydrogenibium</taxon>
    </lineage>
</organism>
<dbReference type="AlphaFoldDB" id="C4FKH9"/>
<feature type="coiled-coil region" evidence="1">
    <location>
        <begin position="48"/>
        <end position="119"/>
    </location>
</feature>
<sequence>MKLNYKNFKKNSIFTGFGMIFLLLLTSFNLFAETTIEPKIIEYKGVKAEDLQKVNQQVNALYQKQKQLEEKISQIEKLKNVSQTDKKLIEYFLTEIEELKKNQEELKNQITNFEKETKKSFFMLNLFQFITFGIFVVFMVLLFNYKKNTGREIKEVSEKVDKIQERSDAEVILSLIEKAKTDPKAAEILQTYLKSRGEVNEV</sequence>
<evidence type="ECO:0000313" key="4">
    <source>
        <dbReference type="Proteomes" id="UP000005540"/>
    </source>
</evidence>
<protein>
    <recommendedName>
        <fullName evidence="5">Viral A-type inclusion protein</fullName>
    </recommendedName>
</protein>
<keyword evidence="2" id="KW-0812">Transmembrane</keyword>
<name>C4FKH9_9AQUI</name>
<feature type="transmembrane region" description="Helical" evidence="2">
    <location>
        <begin position="121"/>
        <end position="145"/>
    </location>
</feature>
<keyword evidence="2" id="KW-1133">Transmembrane helix</keyword>
<reference evidence="3 4" key="1">
    <citation type="submission" date="2009-04" db="EMBL/GenBank/DDBJ databases">
        <authorList>
            <person name="Reysenbach A.-L."/>
            <person name="Heidelberg J.F."/>
            <person name="Nelson W.C."/>
        </authorList>
    </citation>
    <scope>NUCLEOTIDE SEQUENCE [LARGE SCALE GENOMIC DNA]</scope>
    <source>
        <strain evidence="3 4">SS-5</strain>
    </source>
</reference>
<evidence type="ECO:0000313" key="3">
    <source>
        <dbReference type="EMBL" id="EEP60419.1"/>
    </source>
</evidence>
<dbReference type="EMBL" id="ABZS01000098">
    <property type="protein sequence ID" value="EEP60419.1"/>
    <property type="molecule type" value="Genomic_DNA"/>
</dbReference>
<keyword evidence="4" id="KW-1185">Reference proteome</keyword>
<gene>
    <name evidence="3" type="ORF">SULYE_1079</name>
</gene>
<keyword evidence="1" id="KW-0175">Coiled coil</keyword>
<dbReference type="Proteomes" id="UP000005540">
    <property type="component" value="Unassembled WGS sequence"/>
</dbReference>
<feature type="transmembrane region" description="Helical" evidence="2">
    <location>
        <begin position="12"/>
        <end position="32"/>
    </location>
</feature>
<evidence type="ECO:0000256" key="1">
    <source>
        <dbReference type="SAM" id="Coils"/>
    </source>
</evidence>
<accession>C4FKH9</accession>
<keyword evidence="2" id="KW-0472">Membrane</keyword>
<evidence type="ECO:0008006" key="5">
    <source>
        <dbReference type="Google" id="ProtNLM"/>
    </source>
</evidence>
<comment type="caution">
    <text evidence="3">The sequence shown here is derived from an EMBL/GenBank/DDBJ whole genome shotgun (WGS) entry which is preliminary data.</text>
</comment>
<proteinExistence type="predicted"/>